<feature type="compositionally biased region" description="Low complexity" evidence="1">
    <location>
        <begin position="354"/>
        <end position="363"/>
    </location>
</feature>
<evidence type="ECO:0000313" key="3">
    <source>
        <dbReference type="Proteomes" id="UP000006352"/>
    </source>
</evidence>
<dbReference type="EMBL" id="HE797146">
    <property type="protein sequence ID" value="CCM04247.1"/>
    <property type="molecule type" value="Genomic_DNA"/>
</dbReference>
<dbReference type="OrthoDB" id="3271227at2759"/>
<protein>
    <submittedName>
        <fullName evidence="2">Uncharacterized protein</fullName>
    </submittedName>
</protein>
<sequence length="802" mass="86830">MTTIVTDDDVIQDSEDEHSFARDTIEVNPTNMRPSQSPGQQPAMATTSASTIQTTDFTPQPRTRDSRQGPGDGYSDISTFPLTTNPVASTIVSISSATGPKSGKTRPRPRPVYKGAAAAKDVTITDPSSSIRAPSSPNAMGSHARESTKNSKEKTATLPEHILEPFSLDIAERAKLRSRARTSTAASKQRAYSEFVADVIDLSSDDEFNLRPPVRVPKSRSNVKVKTTAAKRRVDASRIHDLEPELPSGTLPIATSDISFNVDMSSQLPPSDPPPPSTSTLPPSTPPTLSHAPQPPRDRLSSPLSSPPPVPVRKRKRSMQAAVRNDEGTNLSPRMQEQISSSTAMPPPPPPPFFAGSSSSEAAIPETLVDVAPSPVAPSLAVSGVTKKGASSKGKKKPVDDDFEDFEDGGWVDIPKPKPKARPRKKAGQDDDADWDGQEALKGRKSRKKAKGSDEEDEDEDEWPAKPKPKPKPKPAPKKRGRKGTARKSKVMEVVIDDSPSKANTKRATRGDSTAKPPTSREIVDDSDGELCPLVLPPGTPPRTGEGLVTFTRTSRREDQWNDGPASLPPTSIPFPTRGAAPDGTEDISPRLSTKSKGKKRAVVISDDEDFDAAVSTPGSPPKKVRREPRAPKKSAPAALERDSEAEEEEDISTKENVYPSSVSMSTPFKQPNPPSSATKHPSSNRAYSISSGKSTPMSELIRRVNSLPGSPFPAAKPIYSPFSKSSKSLLKRIAPLHPNRRTPPPPPPRPPPPKKSKKQLELEEKWEMELEESVEGWYCLSEEERAALRRAKRDAEMGFED</sequence>
<dbReference type="AlphaFoldDB" id="J4HZ27"/>
<feature type="region of interest" description="Disordered" evidence="1">
    <location>
        <begin position="1"/>
        <end position="160"/>
    </location>
</feature>
<feature type="compositionally biased region" description="Basic and acidic residues" evidence="1">
    <location>
        <begin position="232"/>
        <end position="243"/>
    </location>
</feature>
<feature type="compositionally biased region" description="Low complexity" evidence="1">
    <location>
        <begin position="278"/>
        <end position="290"/>
    </location>
</feature>
<organism evidence="2 3">
    <name type="scientific">Fibroporia radiculosa</name>
    <dbReference type="NCBI Taxonomy" id="599839"/>
    <lineage>
        <taxon>Eukaryota</taxon>
        <taxon>Fungi</taxon>
        <taxon>Dikarya</taxon>
        <taxon>Basidiomycota</taxon>
        <taxon>Agaricomycotina</taxon>
        <taxon>Agaricomycetes</taxon>
        <taxon>Polyporales</taxon>
        <taxon>Fibroporiaceae</taxon>
        <taxon>Fibroporia</taxon>
    </lineage>
</organism>
<feature type="compositionally biased region" description="Low complexity" evidence="1">
    <location>
        <begin position="382"/>
        <end position="392"/>
    </location>
</feature>
<dbReference type="STRING" id="599839.J4HZ27"/>
<evidence type="ECO:0000313" key="2">
    <source>
        <dbReference type="EMBL" id="CCM04247.1"/>
    </source>
</evidence>
<gene>
    <name evidence="2" type="ORF">FIBRA_06414</name>
</gene>
<feature type="compositionally biased region" description="Pro residues" evidence="1">
    <location>
        <begin position="742"/>
        <end position="752"/>
    </location>
</feature>
<proteinExistence type="predicted"/>
<dbReference type="HOGENOM" id="CLU_367266_0_0_1"/>
<dbReference type="Proteomes" id="UP000006352">
    <property type="component" value="Unassembled WGS sequence"/>
</dbReference>
<feature type="compositionally biased region" description="Basic and acidic residues" evidence="1">
    <location>
        <begin position="143"/>
        <end position="155"/>
    </location>
</feature>
<keyword evidence="3" id="KW-1185">Reference proteome</keyword>
<name>J4HZ27_9APHY</name>
<dbReference type="RefSeq" id="XP_012183530.1">
    <property type="nucleotide sequence ID" value="XM_012328140.1"/>
</dbReference>
<feature type="compositionally biased region" description="Basic residues" evidence="1">
    <location>
        <begin position="467"/>
        <end position="489"/>
    </location>
</feature>
<feature type="compositionally biased region" description="Polar residues" evidence="1">
    <location>
        <begin position="27"/>
        <end position="61"/>
    </location>
</feature>
<feature type="compositionally biased region" description="Polar residues" evidence="1">
    <location>
        <begin position="76"/>
        <end position="99"/>
    </location>
</feature>
<feature type="compositionally biased region" description="Polar residues" evidence="1">
    <location>
        <begin position="655"/>
        <end position="698"/>
    </location>
</feature>
<feature type="compositionally biased region" description="Polar residues" evidence="1">
    <location>
        <begin position="125"/>
        <end position="139"/>
    </location>
</feature>
<feature type="compositionally biased region" description="Acidic residues" evidence="1">
    <location>
        <begin position="401"/>
        <end position="410"/>
    </location>
</feature>
<feature type="compositionally biased region" description="Basic residues" evidence="1">
    <location>
        <begin position="417"/>
        <end position="426"/>
    </location>
</feature>
<feature type="compositionally biased region" description="Polar residues" evidence="1">
    <location>
        <begin position="328"/>
        <end position="339"/>
    </location>
</feature>
<feature type="compositionally biased region" description="Acidic residues" evidence="1">
    <location>
        <begin position="1"/>
        <end position="16"/>
    </location>
</feature>
<accession>J4HZ27</accession>
<evidence type="ECO:0000256" key="1">
    <source>
        <dbReference type="SAM" id="MobiDB-lite"/>
    </source>
</evidence>
<dbReference type="InParanoid" id="J4HZ27"/>
<dbReference type="GeneID" id="24099158"/>
<reference evidence="2 3" key="1">
    <citation type="journal article" date="2012" name="Appl. Environ. Microbiol.">
        <title>Short-read sequencing for genomic analysis of the brown rot fungus Fibroporia radiculosa.</title>
        <authorList>
            <person name="Tang J.D."/>
            <person name="Perkins A.D."/>
            <person name="Sonstegard T.S."/>
            <person name="Schroeder S.G."/>
            <person name="Burgess S.C."/>
            <person name="Diehl S.V."/>
        </authorList>
    </citation>
    <scope>NUCLEOTIDE SEQUENCE [LARGE SCALE GENOMIC DNA]</scope>
    <source>
        <strain evidence="2 3">TFFH 294</strain>
    </source>
</reference>
<feature type="region of interest" description="Disordered" evidence="1">
    <location>
        <begin position="203"/>
        <end position="762"/>
    </location>
</feature>